<keyword evidence="1" id="KW-0805">Transcription regulation</keyword>
<evidence type="ECO:0000256" key="2">
    <source>
        <dbReference type="ARBA" id="ARBA00023125"/>
    </source>
</evidence>
<dbReference type="RefSeq" id="WP_171654454.1">
    <property type="nucleotide sequence ID" value="NZ_WHOD01000093.1"/>
</dbReference>
<evidence type="ECO:0000313" key="7">
    <source>
        <dbReference type="Proteomes" id="UP000641588"/>
    </source>
</evidence>
<accession>A0A972K2S4</accession>
<dbReference type="PROSITE" id="PS01124">
    <property type="entry name" value="HTH_ARAC_FAMILY_2"/>
    <property type="match status" value="1"/>
</dbReference>
<dbReference type="InterPro" id="IPR009057">
    <property type="entry name" value="Homeodomain-like_sf"/>
</dbReference>
<feature type="domain" description="HTH araC/xylS-type" evidence="5">
    <location>
        <begin position="667"/>
        <end position="765"/>
    </location>
</feature>
<evidence type="ECO:0000256" key="3">
    <source>
        <dbReference type="ARBA" id="ARBA00023163"/>
    </source>
</evidence>
<dbReference type="AlphaFoldDB" id="A0A972K2S4"/>
<dbReference type="InterPro" id="IPR018062">
    <property type="entry name" value="HTH_AraC-typ_CS"/>
</dbReference>
<protein>
    <submittedName>
        <fullName evidence="6">Helix-turn-helix domain-containing protein</fullName>
    </submittedName>
</protein>
<evidence type="ECO:0000256" key="4">
    <source>
        <dbReference type="SAM" id="Phobius"/>
    </source>
</evidence>
<organism evidence="6 7">
    <name type="scientific">Paenibacillus foliorum</name>
    <dbReference type="NCBI Taxonomy" id="2654974"/>
    <lineage>
        <taxon>Bacteria</taxon>
        <taxon>Bacillati</taxon>
        <taxon>Bacillota</taxon>
        <taxon>Bacilli</taxon>
        <taxon>Bacillales</taxon>
        <taxon>Paenibacillaceae</taxon>
        <taxon>Paenibacillus</taxon>
    </lineage>
</organism>
<dbReference type="Gene3D" id="1.10.10.60">
    <property type="entry name" value="Homeodomain-like"/>
    <property type="match status" value="2"/>
</dbReference>
<sequence length="774" mass="89272">MLVIRNKLFQKILLYFLSLLIPIIIIGLTFYLNEAQIVKKDVSQKLDANLKFSSRTIDIYLEMTQSTNNNLFHSDIIQQYLKPYLQLTNEEKVNLPLIVKAIVQNRNTISSFIDQIFLYIDTERVYSSEGLISFETFFDRFYHLDDYNQDYWKKRLETSSLFQLLPPTRVKQFSGLQGQEVIPSVSTQYVNGKLVTMVTSLSVPAIASSLNNNSLYSSTAYLILDSSKRVILNSGNWNEETVRQIGAQLPENKGVYFTKLNDYEVLIVRSPSGSFGWDYYSITPVSAFSGESSGILNLLFWICLSLVIIGILFSFIFSVNLYNPIKNIKEILIRAEKEIEVNNELRSSDELKMIRSRIHQLVEQNRHATLTLNQYSSELLDQFFTNLIKAHPWAQQEIPTRILDKLGFQDAYYSCCCFMFDYKGRFYHELPEADRLLIQEKMKNVLWGLMQRHINCYVLELEPNLYVCVMNLKQEEDRLLLDQALVNIKSTFEYDMIYCELTIGLGKMYSKIGDIAKSYSDAITAIVQGKGHSDVTIADSADFTIEQTYFYSFLDESKIANAFKIGSIETLRTEVEGLIQFNINRGVSYAYLGALLAELLNTGIRYIHERQLQLQMLLTEDEYAILASRNMSPNEFRERIERLFDFYGRIITETTVKGEPKVGTVITLITNYIESNYHNNIYLENIADEIGLSPKYVSRLFKETTGTSITDYISLVRMAKAKELLAQNDLKISEVSERIGITSRTTFLRIFKKHEGISPMDYRNAIARKQDEAN</sequence>
<dbReference type="Proteomes" id="UP000641588">
    <property type="component" value="Unassembled WGS sequence"/>
</dbReference>
<dbReference type="PROSITE" id="PS00041">
    <property type="entry name" value="HTH_ARAC_FAMILY_1"/>
    <property type="match status" value="1"/>
</dbReference>
<reference evidence="6" key="1">
    <citation type="submission" date="2019-10" db="EMBL/GenBank/DDBJ databases">
        <title>Description of Paenibacillus glebae sp. nov.</title>
        <authorList>
            <person name="Carlier A."/>
            <person name="Qi S."/>
        </authorList>
    </citation>
    <scope>NUCLEOTIDE SEQUENCE</scope>
    <source>
        <strain evidence="6">LMG 31456</strain>
    </source>
</reference>
<keyword evidence="2" id="KW-0238">DNA-binding</keyword>
<dbReference type="SMART" id="SM00342">
    <property type="entry name" value="HTH_ARAC"/>
    <property type="match status" value="1"/>
</dbReference>
<dbReference type="InterPro" id="IPR018060">
    <property type="entry name" value="HTH_AraC"/>
</dbReference>
<keyword evidence="3" id="KW-0804">Transcription</keyword>
<dbReference type="Pfam" id="PF12833">
    <property type="entry name" value="HTH_18"/>
    <property type="match status" value="1"/>
</dbReference>
<dbReference type="PANTHER" id="PTHR43280:SF2">
    <property type="entry name" value="HTH-TYPE TRANSCRIPTIONAL REGULATOR EXSA"/>
    <property type="match status" value="1"/>
</dbReference>
<keyword evidence="7" id="KW-1185">Reference proteome</keyword>
<evidence type="ECO:0000313" key="6">
    <source>
        <dbReference type="EMBL" id="NOU96220.1"/>
    </source>
</evidence>
<comment type="caution">
    <text evidence="6">The sequence shown here is derived from an EMBL/GenBank/DDBJ whole genome shotgun (WGS) entry which is preliminary data.</text>
</comment>
<keyword evidence="4" id="KW-0812">Transmembrane</keyword>
<feature type="transmembrane region" description="Helical" evidence="4">
    <location>
        <begin position="12"/>
        <end position="32"/>
    </location>
</feature>
<gene>
    <name evidence="6" type="ORF">GC093_23800</name>
</gene>
<feature type="transmembrane region" description="Helical" evidence="4">
    <location>
        <begin position="298"/>
        <end position="322"/>
    </location>
</feature>
<dbReference type="EMBL" id="WHOD01000093">
    <property type="protein sequence ID" value="NOU96220.1"/>
    <property type="molecule type" value="Genomic_DNA"/>
</dbReference>
<keyword evidence="4" id="KW-0472">Membrane</keyword>
<name>A0A972K2S4_9BACL</name>
<proteinExistence type="predicted"/>
<keyword evidence="4" id="KW-1133">Transmembrane helix</keyword>
<dbReference type="GO" id="GO:0003700">
    <property type="term" value="F:DNA-binding transcription factor activity"/>
    <property type="evidence" value="ECO:0007669"/>
    <property type="project" value="InterPro"/>
</dbReference>
<evidence type="ECO:0000259" key="5">
    <source>
        <dbReference type="PROSITE" id="PS01124"/>
    </source>
</evidence>
<dbReference type="PANTHER" id="PTHR43280">
    <property type="entry name" value="ARAC-FAMILY TRANSCRIPTIONAL REGULATOR"/>
    <property type="match status" value="1"/>
</dbReference>
<evidence type="ECO:0000256" key="1">
    <source>
        <dbReference type="ARBA" id="ARBA00023015"/>
    </source>
</evidence>
<dbReference type="GO" id="GO:0043565">
    <property type="term" value="F:sequence-specific DNA binding"/>
    <property type="evidence" value="ECO:0007669"/>
    <property type="project" value="InterPro"/>
</dbReference>
<dbReference type="SUPFAM" id="SSF46689">
    <property type="entry name" value="Homeodomain-like"/>
    <property type="match status" value="2"/>
</dbReference>